<dbReference type="OrthoDB" id="3263403at2759"/>
<evidence type="ECO:0000313" key="2">
    <source>
        <dbReference type="Proteomes" id="UP000772434"/>
    </source>
</evidence>
<keyword evidence="2" id="KW-1185">Reference proteome</keyword>
<name>A0A9P5Q2M9_9AGAR</name>
<sequence length="173" mass="19259">MASATSPAGSMPENLEPDRSRVMSMLSGFANACLHEMAPHPAIAKELEVTKAENAALTRENKLLKADVKKLWQDNETLNSSLKQTAAERDHFKATTENLQAILSQSKEPLQALCLQLQQENDWVKRQHDVLRATTERLVNDGLQLGVLVNTNTTNNGKSQKIIGFRYLSTLYL</sequence>
<reference evidence="1" key="1">
    <citation type="submission" date="2020-11" db="EMBL/GenBank/DDBJ databases">
        <authorList>
            <consortium name="DOE Joint Genome Institute"/>
            <person name="Ahrendt S."/>
            <person name="Riley R."/>
            <person name="Andreopoulos W."/>
            <person name="Labutti K."/>
            <person name="Pangilinan J."/>
            <person name="Ruiz-Duenas F.J."/>
            <person name="Barrasa J.M."/>
            <person name="Sanchez-Garcia M."/>
            <person name="Camarero S."/>
            <person name="Miyauchi S."/>
            <person name="Serrano A."/>
            <person name="Linde D."/>
            <person name="Babiker R."/>
            <person name="Drula E."/>
            <person name="Ayuso-Fernandez I."/>
            <person name="Pacheco R."/>
            <person name="Padilla G."/>
            <person name="Ferreira P."/>
            <person name="Barriuso J."/>
            <person name="Kellner H."/>
            <person name="Castanera R."/>
            <person name="Alfaro M."/>
            <person name="Ramirez L."/>
            <person name="Pisabarro A.G."/>
            <person name="Kuo A."/>
            <person name="Tritt A."/>
            <person name="Lipzen A."/>
            <person name="He G."/>
            <person name="Yan M."/>
            <person name="Ng V."/>
            <person name="Cullen D."/>
            <person name="Martin F."/>
            <person name="Rosso M.-N."/>
            <person name="Henrissat B."/>
            <person name="Hibbett D."/>
            <person name="Martinez A.T."/>
            <person name="Grigoriev I.V."/>
        </authorList>
    </citation>
    <scope>NUCLEOTIDE SEQUENCE</scope>
    <source>
        <strain evidence="1">AH 40177</strain>
    </source>
</reference>
<dbReference type="AlphaFoldDB" id="A0A9P5Q2M9"/>
<organism evidence="1 2">
    <name type="scientific">Rhodocollybia butyracea</name>
    <dbReference type="NCBI Taxonomy" id="206335"/>
    <lineage>
        <taxon>Eukaryota</taxon>
        <taxon>Fungi</taxon>
        <taxon>Dikarya</taxon>
        <taxon>Basidiomycota</taxon>
        <taxon>Agaricomycotina</taxon>
        <taxon>Agaricomycetes</taxon>
        <taxon>Agaricomycetidae</taxon>
        <taxon>Agaricales</taxon>
        <taxon>Marasmiineae</taxon>
        <taxon>Omphalotaceae</taxon>
        <taxon>Rhodocollybia</taxon>
    </lineage>
</organism>
<comment type="caution">
    <text evidence="1">The sequence shown here is derived from an EMBL/GenBank/DDBJ whole genome shotgun (WGS) entry which is preliminary data.</text>
</comment>
<dbReference type="Proteomes" id="UP000772434">
    <property type="component" value="Unassembled WGS sequence"/>
</dbReference>
<accession>A0A9P5Q2M9</accession>
<protein>
    <submittedName>
        <fullName evidence="1">Uncharacterized protein</fullName>
    </submittedName>
</protein>
<proteinExistence type="predicted"/>
<dbReference type="EMBL" id="JADNRY010000005">
    <property type="protein sequence ID" value="KAF9076986.1"/>
    <property type="molecule type" value="Genomic_DNA"/>
</dbReference>
<evidence type="ECO:0000313" key="1">
    <source>
        <dbReference type="EMBL" id="KAF9076986.1"/>
    </source>
</evidence>
<gene>
    <name evidence="1" type="ORF">BDP27DRAFT_710968</name>
</gene>